<evidence type="ECO:0000313" key="2">
    <source>
        <dbReference type="Proteomes" id="UP000233786"/>
    </source>
</evidence>
<keyword evidence="2" id="KW-1185">Reference proteome</keyword>
<dbReference type="RefSeq" id="WP_101376293.1">
    <property type="nucleotide sequence ID" value="NZ_CP061007.1"/>
</dbReference>
<reference evidence="1" key="1">
    <citation type="submission" date="2017-12" db="EMBL/GenBank/DDBJ databases">
        <title>Sequencing the genomes of 1000 Actinobacteria strains.</title>
        <authorList>
            <person name="Klenk H.-P."/>
        </authorList>
    </citation>
    <scope>NUCLEOTIDE SEQUENCE [LARGE SCALE GENOMIC DNA]</scope>
    <source>
        <strain evidence="1">DSM 44228</strain>
    </source>
</reference>
<comment type="caution">
    <text evidence="1">The sequence shown here is derived from an EMBL/GenBank/DDBJ whole genome shotgun (WGS) entry which is preliminary data.</text>
</comment>
<protein>
    <submittedName>
        <fullName evidence="1">Uncharacterized protein</fullName>
    </submittedName>
</protein>
<sequence length="371" mass="42006">MRTLVDDEAWVHYGQIYVQGEQDFGGLSECFGGQDNGLCGAASPGTLYLITGLHTGRVGFTVELHDQAPPLDDTWEEIVEVSFHPEGDTALVGWGGEGFWPLDLRESDYRVRYCAIRMDEARELDTRMDEETQVDRYLLQFWPAPPGPDRVLRQTSAAANYWHGFAREQPPPPTPEEKAEVERRVALEREREREQARIRYEEWEWGGHLPGERLRRLGGSAKSVAKLDRPLVDTLAEVDPATQREIARWVTRRVFVEAQLDDVGWIAPALEAMDRGEPLPEPFDDDRKAWERLLSDERVPRTTTTSLDGRHDNYLQQAMAFPALFSARDEDPLCATFGALWAGAVAFGYGRHGVLFGEVRQAFPAIAEHES</sequence>
<gene>
    <name evidence="1" type="ORF">A8926_0621</name>
</gene>
<evidence type="ECO:0000313" key="1">
    <source>
        <dbReference type="EMBL" id="PKW13115.1"/>
    </source>
</evidence>
<organism evidence="1 2">
    <name type="scientific">Saccharopolyspora spinosa</name>
    <dbReference type="NCBI Taxonomy" id="60894"/>
    <lineage>
        <taxon>Bacteria</taxon>
        <taxon>Bacillati</taxon>
        <taxon>Actinomycetota</taxon>
        <taxon>Actinomycetes</taxon>
        <taxon>Pseudonocardiales</taxon>
        <taxon>Pseudonocardiaceae</taxon>
        <taxon>Saccharopolyspora</taxon>
    </lineage>
</organism>
<dbReference type="Proteomes" id="UP000233786">
    <property type="component" value="Unassembled WGS sequence"/>
</dbReference>
<name>A0A2N3XR26_SACSN</name>
<accession>A0A2N3XR26</accession>
<dbReference type="OrthoDB" id="4485313at2"/>
<dbReference type="STRING" id="994479.GCA_000194155_05887"/>
<dbReference type="AlphaFoldDB" id="A0A2N3XR26"/>
<proteinExistence type="predicted"/>
<dbReference type="EMBL" id="PJNB01000001">
    <property type="protein sequence ID" value="PKW13115.1"/>
    <property type="molecule type" value="Genomic_DNA"/>
</dbReference>